<evidence type="ECO:0000313" key="2">
    <source>
        <dbReference type="EMBL" id="OGY09727.1"/>
    </source>
</evidence>
<protein>
    <recommendedName>
        <fullName evidence="1">Glycosyltransferase 2-like domain-containing protein</fullName>
    </recommendedName>
</protein>
<comment type="caution">
    <text evidence="2">The sequence shown here is derived from an EMBL/GenBank/DDBJ whole genome shotgun (WGS) entry which is preliminary data.</text>
</comment>
<evidence type="ECO:0000259" key="1">
    <source>
        <dbReference type="Pfam" id="PF00535"/>
    </source>
</evidence>
<evidence type="ECO:0000313" key="3">
    <source>
        <dbReference type="Proteomes" id="UP000177967"/>
    </source>
</evidence>
<feature type="domain" description="Glycosyltransferase 2-like" evidence="1">
    <location>
        <begin position="7"/>
        <end position="176"/>
    </location>
</feature>
<sequence>MSKKSVSVVVPVYNEERDIPRTIPILYKYLSENFKNYDWRLVIGDNGPSKDNTPGVSKKLVKKYKHLEYICIPRPARGNALKEIWLKDRADALVYMDVDLSSDLSYLPQLVNALFDGYDIAIGSRLKKGAKVYGRTLLREIMSRGYNILIKTFFWTSFCDAQCGFKGIRREAAKKLLPYVLDKAWFFDSELLILADKSGHKIREVPIVWRDDPASTVKVAKTAWGDLKGLWRMWWDRPWRKIKNDERSSH</sequence>
<reference evidence="2 3" key="1">
    <citation type="journal article" date="2016" name="Nat. Commun.">
        <title>Thousands of microbial genomes shed light on interconnected biogeochemical processes in an aquifer system.</title>
        <authorList>
            <person name="Anantharaman K."/>
            <person name="Brown C.T."/>
            <person name="Hug L.A."/>
            <person name="Sharon I."/>
            <person name="Castelle C.J."/>
            <person name="Probst A.J."/>
            <person name="Thomas B.C."/>
            <person name="Singh A."/>
            <person name="Wilkins M.J."/>
            <person name="Karaoz U."/>
            <person name="Brodie E.L."/>
            <person name="Williams K.H."/>
            <person name="Hubbard S.S."/>
            <person name="Banfield J.F."/>
        </authorList>
    </citation>
    <scope>NUCLEOTIDE SEQUENCE [LARGE SCALE GENOMIC DNA]</scope>
</reference>
<accession>A0A1G1V2Z9</accession>
<dbReference type="AlphaFoldDB" id="A0A1G1V2Z9"/>
<dbReference type="InterPro" id="IPR029044">
    <property type="entry name" value="Nucleotide-diphossugar_trans"/>
</dbReference>
<dbReference type="Pfam" id="PF00535">
    <property type="entry name" value="Glycos_transf_2"/>
    <property type="match status" value="1"/>
</dbReference>
<dbReference type="InterPro" id="IPR001173">
    <property type="entry name" value="Glyco_trans_2-like"/>
</dbReference>
<dbReference type="Proteomes" id="UP000177967">
    <property type="component" value="Unassembled WGS sequence"/>
</dbReference>
<dbReference type="PANTHER" id="PTHR10859">
    <property type="entry name" value="GLYCOSYL TRANSFERASE"/>
    <property type="match status" value="1"/>
</dbReference>
<gene>
    <name evidence="2" type="ORF">A2782_02720</name>
</gene>
<dbReference type="GO" id="GO:0006487">
    <property type="term" value="P:protein N-linked glycosylation"/>
    <property type="evidence" value="ECO:0007669"/>
    <property type="project" value="TreeGrafter"/>
</dbReference>
<proteinExistence type="predicted"/>
<name>A0A1G1V2Z9_9BACT</name>
<dbReference type="Gene3D" id="3.90.550.10">
    <property type="entry name" value="Spore Coat Polysaccharide Biosynthesis Protein SpsA, Chain A"/>
    <property type="match status" value="1"/>
</dbReference>
<dbReference type="STRING" id="1797513.A2782_02720"/>
<dbReference type="PANTHER" id="PTHR10859:SF91">
    <property type="entry name" value="DOLICHYL-PHOSPHATE BETA-GLUCOSYLTRANSFERASE"/>
    <property type="match status" value="1"/>
</dbReference>
<dbReference type="EMBL" id="MHBW01000005">
    <property type="protein sequence ID" value="OGY09727.1"/>
    <property type="molecule type" value="Genomic_DNA"/>
</dbReference>
<dbReference type="SUPFAM" id="SSF53448">
    <property type="entry name" value="Nucleotide-diphospho-sugar transferases"/>
    <property type="match status" value="1"/>
</dbReference>
<organism evidence="2 3">
    <name type="scientific">Candidatus Blackburnbacteria bacterium RIFCSPHIGHO2_01_FULL_43_15b</name>
    <dbReference type="NCBI Taxonomy" id="1797513"/>
    <lineage>
        <taxon>Bacteria</taxon>
        <taxon>Candidatus Blackburniibacteriota</taxon>
    </lineage>
</organism>